<name>A0A810PXY1_9FIRM</name>
<keyword evidence="2" id="KW-1185">Reference proteome</keyword>
<sequence>MQGSSINVASAPKTAMFQMRINPEIKREAEDVFSAYGLSLTDAFNIFLQQSLNSNGFPFLLSPENAEYMKSKAAAQLMAEIDKGWKSAEEGGWLTLEEVESQLGLTDV</sequence>
<accession>A0A810PXY1</accession>
<evidence type="ECO:0008006" key="3">
    <source>
        <dbReference type="Google" id="ProtNLM"/>
    </source>
</evidence>
<dbReference type="NCBIfam" id="TIGR02384">
    <property type="entry name" value="RelB_DinJ"/>
    <property type="match status" value="1"/>
</dbReference>
<dbReference type="EMBL" id="AP023415">
    <property type="protein sequence ID" value="BCK79085.1"/>
    <property type="molecule type" value="Genomic_DNA"/>
</dbReference>
<evidence type="ECO:0000313" key="1">
    <source>
        <dbReference type="EMBL" id="BCK79085.1"/>
    </source>
</evidence>
<dbReference type="Gene3D" id="1.10.1220.10">
    <property type="entry name" value="Met repressor-like"/>
    <property type="match status" value="1"/>
</dbReference>
<dbReference type="Proteomes" id="UP000681343">
    <property type="component" value="Chromosome"/>
</dbReference>
<gene>
    <name evidence="1" type="ORF">MM35RIKEN_12770</name>
</gene>
<dbReference type="GO" id="GO:0006355">
    <property type="term" value="P:regulation of DNA-templated transcription"/>
    <property type="evidence" value="ECO:0007669"/>
    <property type="project" value="InterPro"/>
</dbReference>
<dbReference type="InterPro" id="IPR013321">
    <property type="entry name" value="Arc_rbn_hlx_hlx"/>
</dbReference>
<evidence type="ECO:0000313" key="2">
    <source>
        <dbReference type="Proteomes" id="UP000681343"/>
    </source>
</evidence>
<dbReference type="AlphaFoldDB" id="A0A810PXY1"/>
<protein>
    <recommendedName>
        <fullName evidence="3">Addiction module antitoxin, RelB/DinJ family</fullName>
    </recommendedName>
</protein>
<reference evidence="1" key="1">
    <citation type="submission" date="2020-09" db="EMBL/GenBank/DDBJ databases">
        <title>New species isolated from human feces.</title>
        <authorList>
            <person name="Kitahara M."/>
            <person name="Shigeno Y."/>
            <person name="Shime M."/>
            <person name="Matsumoto Y."/>
            <person name="Nakamura S."/>
            <person name="Motooka D."/>
            <person name="Fukuoka S."/>
            <person name="Nishikawa H."/>
            <person name="Benno Y."/>
        </authorList>
    </citation>
    <scope>NUCLEOTIDE SEQUENCE</scope>
    <source>
        <strain evidence="1">MM35</strain>
    </source>
</reference>
<organism evidence="1 2">
    <name type="scientific">Vescimonas fastidiosa</name>
    <dbReference type="NCBI Taxonomy" id="2714353"/>
    <lineage>
        <taxon>Bacteria</taxon>
        <taxon>Bacillati</taxon>
        <taxon>Bacillota</taxon>
        <taxon>Clostridia</taxon>
        <taxon>Eubacteriales</taxon>
        <taxon>Oscillospiraceae</taxon>
        <taxon>Vescimonas</taxon>
    </lineage>
</organism>
<dbReference type="RefSeq" id="WP_212820294.1">
    <property type="nucleotide sequence ID" value="NZ_AP023415.1"/>
</dbReference>
<proteinExistence type="predicted"/>
<dbReference type="Pfam" id="PF04221">
    <property type="entry name" value="RelB"/>
    <property type="match status" value="1"/>
</dbReference>
<dbReference type="KEGG" id="vfa:MM35RIKEN_12770"/>
<dbReference type="InterPro" id="IPR007337">
    <property type="entry name" value="RelB/DinJ"/>
</dbReference>